<dbReference type="AlphaFoldDB" id="A0A931EX38"/>
<dbReference type="EMBL" id="JADOGI010000043">
    <property type="protein sequence ID" value="MBF8187354.1"/>
    <property type="molecule type" value="Genomic_DNA"/>
</dbReference>
<accession>A0A931EX38</accession>
<protein>
    <submittedName>
        <fullName evidence="1">Uncharacterized protein</fullName>
    </submittedName>
</protein>
<evidence type="ECO:0000313" key="1">
    <source>
        <dbReference type="EMBL" id="MBF8187354.1"/>
    </source>
</evidence>
<reference evidence="1" key="1">
    <citation type="submission" date="2020-11" db="EMBL/GenBank/DDBJ databases">
        <title>Whole-genome analyses of Nonomuraea sp. K274.</title>
        <authorList>
            <person name="Veyisoglu A."/>
        </authorList>
    </citation>
    <scope>NUCLEOTIDE SEQUENCE</scope>
    <source>
        <strain evidence="1">K274</strain>
    </source>
</reference>
<name>A0A931EX38_9ACTN</name>
<proteinExistence type="predicted"/>
<keyword evidence="2" id="KW-1185">Reference proteome</keyword>
<sequence>MTAPRVEVECACCGGTGLHQGRALCHACYQWHHENGTLHKYPQLHTWLETLARIADFAELRGRGLSVRRASAALGVTARSGQRYEQRLKARQAVTS</sequence>
<dbReference type="RefSeq" id="WP_195896317.1">
    <property type="nucleotide sequence ID" value="NZ_JADOGI010000043.1"/>
</dbReference>
<comment type="caution">
    <text evidence="1">The sequence shown here is derived from an EMBL/GenBank/DDBJ whole genome shotgun (WGS) entry which is preliminary data.</text>
</comment>
<organism evidence="1 2">
    <name type="scientific">Nonomuraea cypriaca</name>
    <dbReference type="NCBI Taxonomy" id="1187855"/>
    <lineage>
        <taxon>Bacteria</taxon>
        <taxon>Bacillati</taxon>
        <taxon>Actinomycetota</taxon>
        <taxon>Actinomycetes</taxon>
        <taxon>Streptosporangiales</taxon>
        <taxon>Streptosporangiaceae</taxon>
        <taxon>Nonomuraea</taxon>
    </lineage>
</organism>
<gene>
    <name evidence="1" type="ORF">ITP53_16760</name>
</gene>
<evidence type="ECO:0000313" key="2">
    <source>
        <dbReference type="Proteomes" id="UP000605361"/>
    </source>
</evidence>
<dbReference type="Proteomes" id="UP000605361">
    <property type="component" value="Unassembled WGS sequence"/>
</dbReference>